<organism evidence="2 3">
    <name type="scientific">Desulfosalsimonas propionicica</name>
    <dbReference type="NCBI Taxonomy" id="332175"/>
    <lineage>
        <taxon>Bacteria</taxon>
        <taxon>Pseudomonadati</taxon>
        <taxon>Thermodesulfobacteriota</taxon>
        <taxon>Desulfobacteria</taxon>
        <taxon>Desulfobacterales</taxon>
        <taxon>Desulfosalsimonadaceae</taxon>
        <taxon>Desulfosalsimonas</taxon>
    </lineage>
</organism>
<name>A0A7W0HMD4_9BACT</name>
<dbReference type="Proteomes" id="UP000525298">
    <property type="component" value="Unassembled WGS sequence"/>
</dbReference>
<evidence type="ECO:0000259" key="1">
    <source>
        <dbReference type="Pfam" id="PF13358"/>
    </source>
</evidence>
<dbReference type="EMBL" id="JACDUS010000022">
    <property type="protein sequence ID" value="MBA2883250.1"/>
    <property type="molecule type" value="Genomic_DNA"/>
</dbReference>
<evidence type="ECO:0000313" key="3">
    <source>
        <dbReference type="Proteomes" id="UP000525298"/>
    </source>
</evidence>
<comment type="caution">
    <text evidence="2">The sequence shown here is derived from an EMBL/GenBank/DDBJ whole genome shotgun (WGS) entry which is preliminary data.</text>
</comment>
<dbReference type="Pfam" id="PF13358">
    <property type="entry name" value="DDE_3"/>
    <property type="match status" value="1"/>
</dbReference>
<sequence length="136" mass="15532">MIAAIDTRGSMRFMITKGTVNGEKVCEFLKKLMHDNEGPVFVIWDGHPTHKSKKVRDCIDSFDGRLEVYFLPSYSPSLNPAEQVFNNVKSHGTGRMAISGPDKFKSIIFGRLRKLQKLPRIIRSFFRHPDCAYILS</sequence>
<feature type="domain" description="Tc1-like transposase DDE" evidence="1">
    <location>
        <begin position="1"/>
        <end position="94"/>
    </location>
</feature>
<dbReference type="InterPro" id="IPR036397">
    <property type="entry name" value="RNaseH_sf"/>
</dbReference>
<dbReference type="GO" id="GO:0003676">
    <property type="term" value="F:nucleic acid binding"/>
    <property type="evidence" value="ECO:0007669"/>
    <property type="project" value="InterPro"/>
</dbReference>
<accession>A0A7W0HMD4</accession>
<dbReference type="PANTHER" id="PTHR46564:SF1">
    <property type="entry name" value="TRANSPOSASE"/>
    <property type="match status" value="1"/>
</dbReference>
<evidence type="ECO:0000313" key="2">
    <source>
        <dbReference type="EMBL" id="MBA2883250.1"/>
    </source>
</evidence>
<gene>
    <name evidence="2" type="ORF">HNR65_003612</name>
</gene>
<reference evidence="2 3" key="1">
    <citation type="submission" date="2020-07" db="EMBL/GenBank/DDBJ databases">
        <title>Genomic Encyclopedia of Type Strains, Phase IV (KMG-IV): sequencing the most valuable type-strain genomes for metagenomic binning, comparative biology and taxonomic classification.</title>
        <authorList>
            <person name="Goeker M."/>
        </authorList>
    </citation>
    <scope>NUCLEOTIDE SEQUENCE [LARGE SCALE GENOMIC DNA]</scope>
    <source>
        <strain evidence="2 3">DSM 17721</strain>
    </source>
</reference>
<dbReference type="InterPro" id="IPR038717">
    <property type="entry name" value="Tc1-like_DDE_dom"/>
</dbReference>
<proteinExistence type="predicted"/>
<dbReference type="PANTHER" id="PTHR46564">
    <property type="entry name" value="TRANSPOSASE"/>
    <property type="match status" value="1"/>
</dbReference>
<dbReference type="Gene3D" id="3.30.420.10">
    <property type="entry name" value="Ribonuclease H-like superfamily/Ribonuclease H"/>
    <property type="match status" value="1"/>
</dbReference>
<protein>
    <submittedName>
        <fullName evidence="2">Transposase</fullName>
    </submittedName>
</protein>
<dbReference type="AlphaFoldDB" id="A0A7W0HMD4"/>
<keyword evidence="3" id="KW-1185">Reference proteome</keyword>